<reference evidence="2 3" key="1">
    <citation type="journal article" date="2013" name="Genome Biol.">
        <title>The genome sequence of the most widely cultivated cacao type and its use to identify candidate genes regulating pod color.</title>
        <authorList>
            <person name="Motamayor J.C."/>
            <person name="Mockaitis K."/>
            <person name="Schmutz J."/>
            <person name="Haiminen N."/>
            <person name="Iii D.L."/>
            <person name="Cornejo O."/>
            <person name="Findley S.D."/>
            <person name="Zheng P."/>
            <person name="Utro F."/>
            <person name="Royaert S."/>
            <person name="Saski C."/>
            <person name="Jenkins J."/>
            <person name="Podicheti R."/>
            <person name="Zhao M."/>
            <person name="Scheffler B.E."/>
            <person name="Stack J.C."/>
            <person name="Feltus F.A."/>
            <person name="Mustiga G.M."/>
            <person name="Amores F."/>
            <person name="Phillips W."/>
            <person name="Marelli J.P."/>
            <person name="May G.D."/>
            <person name="Shapiro H."/>
            <person name="Ma J."/>
            <person name="Bustamante C.D."/>
            <person name="Schnell R.J."/>
            <person name="Main D."/>
            <person name="Gilbert D."/>
            <person name="Parida L."/>
            <person name="Kuhn D.N."/>
        </authorList>
    </citation>
    <scope>NUCLEOTIDE SEQUENCE [LARGE SCALE GENOMIC DNA]</scope>
    <source>
        <strain evidence="3">cv. Matina 1-6</strain>
    </source>
</reference>
<dbReference type="AlphaFoldDB" id="A0A061GA88"/>
<dbReference type="HOGENOM" id="CLU_2532019_0_0_1"/>
<dbReference type="InterPro" id="IPR043502">
    <property type="entry name" value="DNA/RNA_pol_sf"/>
</dbReference>
<gene>
    <name evidence="2" type="ORF">TCM_027459</name>
</gene>
<name>A0A061GA88_THECC</name>
<sequence>MISSMLRNTQQEVSFSWGEQQQHAYKKIKGILASFMTMTMPNQGKPMMLCLTTTPYSISALLIQEVEEQEQLVYYLSRCLHGVN</sequence>
<protein>
    <recommendedName>
        <fullName evidence="1">Reverse transcriptase/retrotransposon-derived protein RNase H-like domain-containing protein</fullName>
    </recommendedName>
</protein>
<dbReference type="InterPro" id="IPR041577">
    <property type="entry name" value="RT_RNaseH_2"/>
</dbReference>
<evidence type="ECO:0000313" key="2">
    <source>
        <dbReference type="EMBL" id="EOY26062.1"/>
    </source>
</evidence>
<dbReference type="EMBL" id="CM001884">
    <property type="protein sequence ID" value="EOY26062.1"/>
    <property type="molecule type" value="Genomic_DNA"/>
</dbReference>
<proteinExistence type="predicted"/>
<evidence type="ECO:0000313" key="3">
    <source>
        <dbReference type="Proteomes" id="UP000026915"/>
    </source>
</evidence>
<dbReference type="InParanoid" id="A0A061GA88"/>
<feature type="domain" description="Reverse transcriptase/retrotransposon-derived protein RNase H-like" evidence="1">
    <location>
        <begin position="17"/>
        <end position="82"/>
    </location>
</feature>
<accession>A0A061GA88</accession>
<dbReference type="Gramene" id="EOY26062">
    <property type="protein sequence ID" value="EOY26062"/>
    <property type="gene ID" value="TCM_027459"/>
</dbReference>
<dbReference type="Pfam" id="PF17919">
    <property type="entry name" value="RT_RNaseH_2"/>
    <property type="match status" value="1"/>
</dbReference>
<organism evidence="2 3">
    <name type="scientific">Theobroma cacao</name>
    <name type="common">Cacao</name>
    <name type="synonym">Cocoa</name>
    <dbReference type="NCBI Taxonomy" id="3641"/>
    <lineage>
        <taxon>Eukaryota</taxon>
        <taxon>Viridiplantae</taxon>
        <taxon>Streptophyta</taxon>
        <taxon>Embryophyta</taxon>
        <taxon>Tracheophyta</taxon>
        <taxon>Spermatophyta</taxon>
        <taxon>Magnoliopsida</taxon>
        <taxon>eudicotyledons</taxon>
        <taxon>Gunneridae</taxon>
        <taxon>Pentapetalae</taxon>
        <taxon>rosids</taxon>
        <taxon>malvids</taxon>
        <taxon>Malvales</taxon>
        <taxon>Malvaceae</taxon>
        <taxon>Byttnerioideae</taxon>
        <taxon>Theobroma</taxon>
    </lineage>
</organism>
<dbReference type="SUPFAM" id="SSF56672">
    <property type="entry name" value="DNA/RNA polymerases"/>
    <property type="match status" value="1"/>
</dbReference>
<keyword evidence="3" id="KW-1185">Reference proteome</keyword>
<dbReference type="Proteomes" id="UP000026915">
    <property type="component" value="Chromosome 6"/>
</dbReference>
<evidence type="ECO:0000259" key="1">
    <source>
        <dbReference type="Pfam" id="PF17919"/>
    </source>
</evidence>